<gene>
    <name evidence="2" type="ORF">K432DRAFT_397606</name>
</gene>
<evidence type="ECO:0000256" key="1">
    <source>
        <dbReference type="SAM" id="MobiDB-lite"/>
    </source>
</evidence>
<reference evidence="2 3" key="1">
    <citation type="journal article" date="2016" name="Nat. Commun.">
        <title>Ectomycorrhizal ecology is imprinted in the genome of the dominant symbiotic fungus Cenococcum geophilum.</title>
        <authorList>
            <consortium name="DOE Joint Genome Institute"/>
            <person name="Peter M."/>
            <person name="Kohler A."/>
            <person name="Ohm R.A."/>
            <person name="Kuo A."/>
            <person name="Krutzmann J."/>
            <person name="Morin E."/>
            <person name="Arend M."/>
            <person name="Barry K.W."/>
            <person name="Binder M."/>
            <person name="Choi C."/>
            <person name="Clum A."/>
            <person name="Copeland A."/>
            <person name="Grisel N."/>
            <person name="Haridas S."/>
            <person name="Kipfer T."/>
            <person name="LaButti K."/>
            <person name="Lindquist E."/>
            <person name="Lipzen A."/>
            <person name="Maire R."/>
            <person name="Meier B."/>
            <person name="Mihaltcheva S."/>
            <person name="Molinier V."/>
            <person name="Murat C."/>
            <person name="Poggeler S."/>
            <person name="Quandt C.A."/>
            <person name="Sperisen C."/>
            <person name="Tritt A."/>
            <person name="Tisserant E."/>
            <person name="Crous P.W."/>
            <person name="Henrissat B."/>
            <person name="Nehls U."/>
            <person name="Egli S."/>
            <person name="Spatafora J.W."/>
            <person name="Grigoriev I.V."/>
            <person name="Martin F.M."/>
        </authorList>
    </citation>
    <scope>NUCLEOTIDE SEQUENCE [LARGE SCALE GENOMIC DNA]</scope>
    <source>
        <strain evidence="2 3">CBS 459.81</strain>
    </source>
</reference>
<dbReference type="AlphaFoldDB" id="A0A8E2E0H3"/>
<feature type="compositionally biased region" description="Polar residues" evidence="1">
    <location>
        <begin position="58"/>
        <end position="69"/>
    </location>
</feature>
<feature type="compositionally biased region" description="Polar residues" evidence="1">
    <location>
        <begin position="25"/>
        <end position="39"/>
    </location>
</feature>
<feature type="compositionally biased region" description="Low complexity" evidence="1">
    <location>
        <begin position="200"/>
        <end position="213"/>
    </location>
</feature>
<feature type="region of interest" description="Disordered" evidence="1">
    <location>
        <begin position="298"/>
        <end position="345"/>
    </location>
</feature>
<accession>A0A8E2E0H3</accession>
<feature type="region of interest" description="Disordered" evidence="1">
    <location>
        <begin position="1"/>
        <end position="176"/>
    </location>
</feature>
<proteinExistence type="predicted"/>
<organism evidence="2 3">
    <name type="scientific">Lepidopterella palustris CBS 459.81</name>
    <dbReference type="NCBI Taxonomy" id="1314670"/>
    <lineage>
        <taxon>Eukaryota</taxon>
        <taxon>Fungi</taxon>
        <taxon>Dikarya</taxon>
        <taxon>Ascomycota</taxon>
        <taxon>Pezizomycotina</taxon>
        <taxon>Dothideomycetes</taxon>
        <taxon>Pleosporomycetidae</taxon>
        <taxon>Mytilinidiales</taxon>
        <taxon>Argynnaceae</taxon>
        <taxon>Lepidopterella</taxon>
    </lineage>
</organism>
<keyword evidence="3" id="KW-1185">Reference proteome</keyword>
<protein>
    <submittedName>
        <fullName evidence="2">Uncharacterized protein</fullName>
    </submittedName>
</protein>
<feature type="region of interest" description="Disordered" evidence="1">
    <location>
        <begin position="196"/>
        <end position="275"/>
    </location>
</feature>
<dbReference type="EMBL" id="KV745373">
    <property type="protein sequence ID" value="OCK75039.1"/>
    <property type="molecule type" value="Genomic_DNA"/>
</dbReference>
<dbReference type="Proteomes" id="UP000250266">
    <property type="component" value="Unassembled WGS sequence"/>
</dbReference>
<name>A0A8E2E0H3_9PEZI</name>
<sequence length="345" mass="35700">MNPLHLPSRRISAIRSNRRTPSPPQLSATDNSQTQSATPAQPPVQPQLPTLGNDPADQPQSQINSNSLGVPSANARSPLIVNGTPTTASANACPPPTVNSSSATVSANASSPPAANGAPAPVNQTKRKRSHDGVESIGDATGARPQPPPRPHTPRLPRTVRNGTPAGNAVQPDPFESIRPIIPSFINGLANGAPSSVQVPRNGNGSNANSNARPFDDWVENLGDDGNGIDPHNPPESPEVGMDVNSDTTPTGSGSGAQPPNPSTNRLDNGGDGMNAVSKAKLLRTGFAKNILDNRDHFNDNKLATSQSTPSFGRSMGSGGTKPNDGPSNGNPLDFEEILTPLMDM</sequence>
<feature type="compositionally biased region" description="Low complexity" evidence="1">
    <location>
        <begin position="98"/>
        <end position="123"/>
    </location>
</feature>
<evidence type="ECO:0000313" key="2">
    <source>
        <dbReference type="EMBL" id="OCK75039.1"/>
    </source>
</evidence>
<feature type="compositionally biased region" description="Polar residues" evidence="1">
    <location>
        <begin position="245"/>
        <end position="267"/>
    </location>
</feature>
<evidence type="ECO:0000313" key="3">
    <source>
        <dbReference type="Proteomes" id="UP000250266"/>
    </source>
</evidence>
<feature type="compositionally biased region" description="Polar residues" evidence="1">
    <location>
        <begin position="302"/>
        <end position="312"/>
    </location>
</feature>